<comment type="caution">
    <text evidence="3">The sequence shown here is derived from an EMBL/GenBank/DDBJ whole genome shotgun (WGS) entry which is preliminary data.</text>
</comment>
<dbReference type="PANTHER" id="PTHR30575:SF3">
    <property type="entry name" value="PEPTIDASE M20 DIMERISATION DOMAIN-CONTAINING PROTEIN"/>
    <property type="match status" value="1"/>
</dbReference>
<evidence type="ECO:0000313" key="3">
    <source>
        <dbReference type="EMBL" id="MBM6851370.1"/>
    </source>
</evidence>
<proteinExistence type="inferred from homology"/>
<evidence type="ECO:0000256" key="1">
    <source>
        <dbReference type="PIRNR" id="PIRNR037226"/>
    </source>
</evidence>
<dbReference type="InterPro" id="IPR017144">
    <property type="entry name" value="Xaa-Arg_dipeptidase"/>
</dbReference>
<dbReference type="Pfam" id="PF07687">
    <property type="entry name" value="M20_dimer"/>
    <property type="match status" value="1"/>
</dbReference>
<dbReference type="InterPro" id="IPR036264">
    <property type="entry name" value="Bact_exopeptidase_dim_dom"/>
</dbReference>
<dbReference type="InterPro" id="IPR017439">
    <property type="entry name" value="Amidohydrolase"/>
</dbReference>
<comment type="similarity">
    <text evidence="1">Belongs to the peptidase M20A family.</text>
</comment>
<keyword evidence="4" id="KW-1185">Reference proteome</keyword>
<name>A0ABS2FVR1_9FIRM</name>
<dbReference type="InterPro" id="IPR011650">
    <property type="entry name" value="Peptidase_M20_dimer"/>
</dbReference>
<dbReference type="PANTHER" id="PTHR30575">
    <property type="entry name" value="PEPTIDASE M20"/>
    <property type="match status" value="1"/>
</dbReference>
<dbReference type="Pfam" id="PF01546">
    <property type="entry name" value="Peptidase_M20"/>
    <property type="match status" value="1"/>
</dbReference>
<dbReference type="Proteomes" id="UP000719500">
    <property type="component" value="Unassembled WGS sequence"/>
</dbReference>
<accession>A0ABS2FVR1</accession>
<organism evidence="3 4">
    <name type="scientific">Oscillibacter valericigenes</name>
    <dbReference type="NCBI Taxonomy" id="351091"/>
    <lineage>
        <taxon>Bacteria</taxon>
        <taxon>Bacillati</taxon>
        <taxon>Bacillota</taxon>
        <taxon>Clostridia</taxon>
        <taxon>Eubacteriales</taxon>
        <taxon>Oscillospiraceae</taxon>
        <taxon>Oscillibacter</taxon>
    </lineage>
</organism>
<dbReference type="InterPro" id="IPR052030">
    <property type="entry name" value="Peptidase_M20/M20A_hydrolases"/>
</dbReference>
<evidence type="ECO:0000259" key="2">
    <source>
        <dbReference type="Pfam" id="PF07687"/>
    </source>
</evidence>
<reference evidence="3 4" key="1">
    <citation type="journal article" date="2021" name="Sci. Rep.">
        <title>The distribution of antibiotic resistance genes in chicken gut microbiota commensals.</title>
        <authorList>
            <person name="Juricova H."/>
            <person name="Matiasovicova J."/>
            <person name="Kubasova T."/>
            <person name="Cejkova D."/>
            <person name="Rychlik I."/>
        </authorList>
    </citation>
    <scope>NUCLEOTIDE SEQUENCE [LARGE SCALE GENOMIC DNA]</scope>
    <source>
        <strain evidence="3 4">An411</strain>
    </source>
</reference>
<dbReference type="SUPFAM" id="SSF55031">
    <property type="entry name" value="Bacterial exopeptidase dimerisation domain"/>
    <property type="match status" value="1"/>
</dbReference>
<feature type="domain" description="Peptidase M20 dimerisation" evidence="2">
    <location>
        <begin position="200"/>
        <end position="290"/>
    </location>
</feature>
<dbReference type="Gene3D" id="3.30.70.360">
    <property type="match status" value="1"/>
</dbReference>
<dbReference type="SUPFAM" id="SSF53187">
    <property type="entry name" value="Zn-dependent exopeptidases"/>
    <property type="match status" value="1"/>
</dbReference>
<sequence>MTKEALKAQCLQAIDEHQDAIIRIGQEIFSHPELGFKERRTAELVRSTFAQLRIPFRDHLAITGVRGDLKGRAPGPRVMVMGELDAVVCPLHPQADRETGAAHSCGHNAQIAAMLGAAMGLAPLADQLDGDVAFVAVPAEEYVELEYRERLQQEGQIRFFGGKQELLRQGILDDIDMGMMIHSHAGVRDRRFLIGCDSSGFLGKLIRFTGREAHAGARPFDGINALNAAALSLLAINSQRETFREKDRIRVHPIITKGGDLVNIVPADVRMETYVRGTNLEAILDASEKVNRSLRGCAYAIGAQVDIQEMPGYLPLIQDPDLSALFAANAETLLGAGTNIYGQELMGATDAGDVSSLMPFIHISTGGYDGDAHSKDFTICDPEMAYVMPARAMAMTVIDLLWDGAAKARAIRESFRPKFTRETYLQFWDRFCAGTVDRSSF</sequence>
<dbReference type="PIRSF" id="PIRSF037226">
    <property type="entry name" value="Amidohydrolase_ACY1L2_prd"/>
    <property type="match status" value="1"/>
</dbReference>
<dbReference type="EMBL" id="JACSNX010000009">
    <property type="protein sequence ID" value="MBM6851370.1"/>
    <property type="molecule type" value="Genomic_DNA"/>
</dbReference>
<gene>
    <name evidence="3" type="ORF">H9X91_07965</name>
</gene>
<evidence type="ECO:0000313" key="4">
    <source>
        <dbReference type="Proteomes" id="UP000719500"/>
    </source>
</evidence>
<protein>
    <recommendedName>
        <fullName evidence="1">Peptidase M20 domain-containing protein 2</fullName>
    </recommendedName>
</protein>
<dbReference type="RefSeq" id="WP_204804122.1">
    <property type="nucleotide sequence ID" value="NZ_JACSNX010000009.1"/>
</dbReference>
<dbReference type="InterPro" id="IPR002933">
    <property type="entry name" value="Peptidase_M20"/>
</dbReference>
<dbReference type="NCBIfam" id="TIGR01891">
    <property type="entry name" value="amidohydrolases"/>
    <property type="match status" value="1"/>
</dbReference>
<dbReference type="Gene3D" id="3.40.630.10">
    <property type="entry name" value="Zn peptidases"/>
    <property type="match status" value="1"/>
</dbReference>